<dbReference type="Proteomes" id="UP000319809">
    <property type="component" value="Chromosome"/>
</dbReference>
<evidence type="ECO:0000256" key="3">
    <source>
        <dbReference type="ARBA" id="ARBA00022448"/>
    </source>
</evidence>
<evidence type="ECO:0000256" key="2">
    <source>
        <dbReference type="ARBA" id="ARBA00009142"/>
    </source>
</evidence>
<keyword evidence="7 8" id="KW-0472">Membrane</keyword>
<dbReference type="RefSeq" id="WP_140235194.1">
    <property type="nucleotide sequence ID" value="NZ_CP041036.1"/>
</dbReference>
<proteinExistence type="inferred from homology"/>
<protein>
    <recommendedName>
        <fullName evidence="8">Probable membrane transporter protein</fullName>
    </recommendedName>
</protein>
<evidence type="ECO:0000313" key="10">
    <source>
        <dbReference type="Proteomes" id="UP000319809"/>
    </source>
</evidence>
<feature type="transmembrane region" description="Helical" evidence="8">
    <location>
        <begin position="12"/>
        <end position="40"/>
    </location>
</feature>
<evidence type="ECO:0000256" key="4">
    <source>
        <dbReference type="ARBA" id="ARBA00022475"/>
    </source>
</evidence>
<evidence type="ECO:0000256" key="6">
    <source>
        <dbReference type="ARBA" id="ARBA00022989"/>
    </source>
</evidence>
<dbReference type="GO" id="GO:0005886">
    <property type="term" value="C:plasma membrane"/>
    <property type="evidence" value="ECO:0007669"/>
    <property type="project" value="UniProtKB-SubCell"/>
</dbReference>
<organism evidence="9 10">
    <name type="scientific">Shewanella polaris</name>
    <dbReference type="NCBI Taxonomy" id="2588449"/>
    <lineage>
        <taxon>Bacteria</taxon>
        <taxon>Pseudomonadati</taxon>
        <taxon>Pseudomonadota</taxon>
        <taxon>Gammaproteobacteria</taxon>
        <taxon>Alteromonadales</taxon>
        <taxon>Shewanellaceae</taxon>
        <taxon>Shewanella</taxon>
    </lineage>
</organism>
<name>A0A4Y5YJ74_9GAMM</name>
<accession>A0A4Y5YJ74</accession>
<reference evidence="9 10" key="1">
    <citation type="submission" date="2019-06" db="EMBL/GenBank/DDBJ databases">
        <title>The genome of Shewanella sp. SM1901.</title>
        <authorList>
            <person name="Cha Q."/>
        </authorList>
    </citation>
    <scope>NUCLEOTIDE SEQUENCE [LARGE SCALE GENOMIC DNA]</scope>
    <source>
        <strain evidence="9 10">SM1901</strain>
    </source>
</reference>
<feature type="transmembrane region" description="Helical" evidence="8">
    <location>
        <begin position="225"/>
        <end position="245"/>
    </location>
</feature>
<evidence type="ECO:0000256" key="8">
    <source>
        <dbReference type="RuleBase" id="RU363041"/>
    </source>
</evidence>
<keyword evidence="4 8" id="KW-1003">Cell membrane</keyword>
<dbReference type="InterPro" id="IPR052017">
    <property type="entry name" value="TSUP"/>
</dbReference>
<comment type="subcellular location">
    <subcellularLocation>
        <location evidence="1 8">Cell membrane</location>
        <topology evidence="1 8">Multi-pass membrane protein</topology>
    </subcellularLocation>
</comment>
<evidence type="ECO:0000256" key="1">
    <source>
        <dbReference type="ARBA" id="ARBA00004651"/>
    </source>
</evidence>
<comment type="similarity">
    <text evidence="2 8">Belongs to the 4-toluene sulfonate uptake permease (TSUP) (TC 2.A.102) family.</text>
</comment>
<keyword evidence="10" id="KW-1185">Reference proteome</keyword>
<dbReference type="PANTHER" id="PTHR30269:SF37">
    <property type="entry name" value="MEMBRANE TRANSPORTER PROTEIN"/>
    <property type="match status" value="1"/>
</dbReference>
<evidence type="ECO:0000256" key="5">
    <source>
        <dbReference type="ARBA" id="ARBA00022692"/>
    </source>
</evidence>
<keyword evidence="5 8" id="KW-0812">Transmembrane</keyword>
<keyword evidence="3" id="KW-0813">Transport</keyword>
<dbReference type="PANTHER" id="PTHR30269">
    <property type="entry name" value="TRANSMEMBRANE PROTEIN YFCA"/>
    <property type="match status" value="1"/>
</dbReference>
<feature type="transmembrane region" description="Helical" evidence="8">
    <location>
        <begin position="130"/>
        <end position="154"/>
    </location>
</feature>
<dbReference type="Pfam" id="PF01925">
    <property type="entry name" value="TauE"/>
    <property type="match status" value="1"/>
</dbReference>
<sequence>MMSFIDPTTLILASIIVFLGALTQSLIGFGLAVVASPLLYIVNPQLVPVPIIAMGFAISAMTLFRERNHLQFNGLQYALLGRIPGGFLGAGLLLFAPQAILGLVIAAIVFIAVILSVYRITAPINRISLFIAGVFSGIFGNIAAIGGPPMAILLAGQDPSKFRAALSAFFVLSSLIALAILAIVGLVEMKHLWLSLMLFPSVVTGYLVSGLLINHVDKNKTRIVTLILCSISATLLVVKSTSALIN</sequence>
<dbReference type="AlphaFoldDB" id="A0A4Y5YJ74"/>
<gene>
    <name evidence="9" type="ORF">FH971_17895</name>
</gene>
<feature type="transmembrane region" description="Helical" evidence="8">
    <location>
        <begin position="46"/>
        <end position="64"/>
    </location>
</feature>
<feature type="transmembrane region" description="Helical" evidence="8">
    <location>
        <begin position="193"/>
        <end position="213"/>
    </location>
</feature>
<dbReference type="KEGG" id="spol:FH971_17895"/>
<keyword evidence="6 8" id="KW-1133">Transmembrane helix</keyword>
<feature type="transmembrane region" description="Helical" evidence="8">
    <location>
        <begin position="85"/>
        <end position="118"/>
    </location>
</feature>
<dbReference type="EMBL" id="CP041036">
    <property type="protein sequence ID" value="QDE32668.1"/>
    <property type="molecule type" value="Genomic_DNA"/>
</dbReference>
<dbReference type="InterPro" id="IPR002781">
    <property type="entry name" value="TM_pro_TauE-like"/>
</dbReference>
<evidence type="ECO:0000313" key="9">
    <source>
        <dbReference type="EMBL" id="QDE32668.1"/>
    </source>
</evidence>
<evidence type="ECO:0000256" key="7">
    <source>
        <dbReference type="ARBA" id="ARBA00023136"/>
    </source>
</evidence>
<feature type="transmembrane region" description="Helical" evidence="8">
    <location>
        <begin position="166"/>
        <end position="187"/>
    </location>
</feature>